<dbReference type="RefSeq" id="WP_196097998.1">
    <property type="nucleotide sequence ID" value="NZ_CP064939.1"/>
</dbReference>
<reference evidence="1 2" key="1">
    <citation type="submission" date="2020-11" db="EMBL/GenBank/DDBJ databases">
        <title>Pedobacter endophytica, an endophytic bacteria isolated form Carex pumila.</title>
        <authorList>
            <person name="Peng Y."/>
            <person name="Jiang L."/>
            <person name="Lee J."/>
        </authorList>
    </citation>
    <scope>NUCLEOTIDE SEQUENCE [LARGE SCALE GENOMIC DNA]</scope>
    <source>
        <strain evidence="1 2">JBR3-12</strain>
    </source>
</reference>
<proteinExistence type="predicted"/>
<evidence type="ECO:0000313" key="2">
    <source>
        <dbReference type="Proteomes" id="UP000594759"/>
    </source>
</evidence>
<dbReference type="Pfam" id="PF14135">
    <property type="entry name" value="DUF4302"/>
    <property type="match status" value="1"/>
</dbReference>
<gene>
    <name evidence="1" type="ORF">IZT61_15700</name>
</gene>
<name>A0A7U3Q4N0_9SPHI</name>
<dbReference type="KEGG" id="pex:IZT61_15700"/>
<keyword evidence="2" id="KW-1185">Reference proteome</keyword>
<dbReference type="EMBL" id="CP064939">
    <property type="protein sequence ID" value="QPH38518.1"/>
    <property type="molecule type" value="Genomic_DNA"/>
</dbReference>
<protein>
    <submittedName>
        <fullName evidence="1">DUF4302 domain-containing protein</fullName>
    </submittedName>
</protein>
<accession>A0A7U3Q4N0</accession>
<dbReference type="Proteomes" id="UP000594759">
    <property type="component" value="Chromosome"/>
</dbReference>
<sequence length="421" mass="46527">MKKHLLYLFFFALALNACKKDDSDPIIGDVDERLTGTLADYQAQLVGAEFGWKAYLLTNNKTPATFLFNFTNKNRVTMEANYEPGANESSYRLKALQKPALLFDSYSTLHLLADPNPNVYGGATAAGYSSDFEFAFLSSSADTIKLEGTFNKSKLLLIRSKSKEESEAVFTSVEDVSDVVSKVKTYFKRTIIGGIECELNLNGNAQTLSLSYLDGGTLKTVKSSYYVDQTTIQLYEPLVIGKTSISKLERLSFDSATGILNTKAGGEIIQIKEAIKPMQYDITAAKKWFNNPPNGYYWFTDGFTVDGIDDAYGVKTIPGYNYLIFYSAYRPQYSRLGFIVNGGYAAYGPAPIAIFPDDGTIKFNNAGFFGTAPAEIRPIVTNTQNNLFLTAGFYAIQTDVKGGAFDLVSVSDARTWISFRR</sequence>
<evidence type="ECO:0000313" key="1">
    <source>
        <dbReference type="EMBL" id="QPH38518.1"/>
    </source>
</evidence>
<organism evidence="1 2">
    <name type="scientific">Pedobacter endophyticus</name>
    <dbReference type="NCBI Taxonomy" id="2789740"/>
    <lineage>
        <taxon>Bacteria</taxon>
        <taxon>Pseudomonadati</taxon>
        <taxon>Bacteroidota</taxon>
        <taxon>Sphingobacteriia</taxon>
        <taxon>Sphingobacteriales</taxon>
        <taxon>Sphingobacteriaceae</taxon>
        <taxon>Pedobacter</taxon>
    </lineage>
</organism>
<dbReference type="AlphaFoldDB" id="A0A7U3Q4N0"/>
<dbReference type="InterPro" id="IPR025396">
    <property type="entry name" value="DUF4302"/>
</dbReference>